<dbReference type="Pfam" id="PF18758">
    <property type="entry name" value="KDZ"/>
    <property type="match status" value="1"/>
</dbReference>
<dbReference type="Proteomes" id="UP000620124">
    <property type="component" value="Unassembled WGS sequence"/>
</dbReference>
<feature type="compositionally biased region" description="Acidic residues" evidence="1">
    <location>
        <begin position="654"/>
        <end position="666"/>
    </location>
</feature>
<feature type="region of interest" description="Disordered" evidence="1">
    <location>
        <begin position="644"/>
        <end position="666"/>
    </location>
</feature>
<name>A0A8H6XJ79_9AGAR</name>
<protein>
    <submittedName>
        <fullName evidence="2">CxC2 domain-containing protein</fullName>
    </submittedName>
</protein>
<keyword evidence="3" id="KW-1185">Reference proteome</keyword>
<dbReference type="AlphaFoldDB" id="A0A8H6XJ79"/>
<dbReference type="InterPro" id="IPR040521">
    <property type="entry name" value="KDZ"/>
</dbReference>
<dbReference type="EMBL" id="JACAZI010000018">
    <property type="protein sequence ID" value="KAF7341419.1"/>
    <property type="molecule type" value="Genomic_DNA"/>
</dbReference>
<accession>A0A8H6XJ79</accession>
<organism evidence="2 3">
    <name type="scientific">Mycena venus</name>
    <dbReference type="NCBI Taxonomy" id="2733690"/>
    <lineage>
        <taxon>Eukaryota</taxon>
        <taxon>Fungi</taxon>
        <taxon>Dikarya</taxon>
        <taxon>Basidiomycota</taxon>
        <taxon>Agaricomycotina</taxon>
        <taxon>Agaricomycetes</taxon>
        <taxon>Agaricomycetidae</taxon>
        <taxon>Agaricales</taxon>
        <taxon>Marasmiineae</taxon>
        <taxon>Mycenaceae</taxon>
        <taxon>Mycena</taxon>
    </lineage>
</organism>
<gene>
    <name evidence="2" type="ORF">MVEN_01878800</name>
</gene>
<sequence length="666" mass="75698">MHRSLPPKSTCNYLKAVNNQDKKKFKNMEITDIVNVQCSHVFVKASVNLQFGERYANLDLALAITICQKLAECYKGEVTFSFVDDDDIDGDDISCDSIDCVMSYDAVCQYSVNIVERFEKHEDLRDLVPIVKKLRWAVPALHIQGHQEDCMYKFATLYMTVIGHFHRETAEHYWPELNQIGTQVTQMSGGRRQDVIALNHNDWNFKKMARSFTLLLTQLCKVDIAFEKHHINFLVPAQLAIYEKMLANESAIVNGFIPRNKVAAFLNEGILIQAEQVKLEKLVAQKSRHFTQVLQREVETLQDTIQNTIVEWRKLQKSLMPAVETRLNQLAARPIHQEMLGLPSDFSAEDRLVLNLTAFEKEEAELRAGAVEDALMSVKLLVQTWVSLKGRKRKQDRGGYKNTISQKQINDTERYNVAAETLKKLGHATEEEYPELVVADTALKSRLIQRQLGDSAITDGEIWGQGAISSGYSFDVKNIGRGIVATSQYGDATPEGQGANGGGVGLCWSEKWMKRNYAGGWKKGDTIQWFHAEAEMERWREEVETLLADWRTTIRSFAMYKETWARLAELQNPADIGHIAYAKQKADMFSKRELEGQRLLPAHKTLGPKYGAIVKDDLDLVEFVMQRRSRHQAMLDAVLEAAKKEEANKQTAETEADEEDSSAEED</sequence>
<reference evidence="2" key="1">
    <citation type="submission" date="2020-05" db="EMBL/GenBank/DDBJ databases">
        <title>Mycena genomes resolve the evolution of fungal bioluminescence.</title>
        <authorList>
            <person name="Tsai I.J."/>
        </authorList>
    </citation>
    <scope>NUCLEOTIDE SEQUENCE</scope>
    <source>
        <strain evidence="2">CCC161011</strain>
    </source>
</reference>
<evidence type="ECO:0000313" key="3">
    <source>
        <dbReference type="Proteomes" id="UP000620124"/>
    </source>
</evidence>
<evidence type="ECO:0000313" key="2">
    <source>
        <dbReference type="EMBL" id="KAF7341419.1"/>
    </source>
</evidence>
<proteinExistence type="predicted"/>
<evidence type="ECO:0000256" key="1">
    <source>
        <dbReference type="SAM" id="MobiDB-lite"/>
    </source>
</evidence>
<comment type="caution">
    <text evidence="2">The sequence shown here is derived from an EMBL/GenBank/DDBJ whole genome shotgun (WGS) entry which is preliminary data.</text>
</comment>
<dbReference type="OrthoDB" id="3149508at2759"/>